<evidence type="ECO:0000313" key="3">
    <source>
        <dbReference type="Proteomes" id="UP001162060"/>
    </source>
</evidence>
<reference evidence="2" key="1">
    <citation type="submission" date="2024-01" db="EMBL/GenBank/DDBJ databases">
        <authorList>
            <person name="Webb A."/>
        </authorList>
    </citation>
    <scope>NUCLEOTIDE SEQUENCE</scope>
    <source>
        <strain evidence="2">Pm1</strain>
    </source>
</reference>
<proteinExistence type="predicted"/>
<evidence type="ECO:0000313" key="2">
    <source>
        <dbReference type="EMBL" id="CAK7926295.1"/>
    </source>
</evidence>
<organism evidence="2 3">
    <name type="scientific">Peronospora matthiolae</name>
    <dbReference type="NCBI Taxonomy" id="2874970"/>
    <lineage>
        <taxon>Eukaryota</taxon>
        <taxon>Sar</taxon>
        <taxon>Stramenopiles</taxon>
        <taxon>Oomycota</taxon>
        <taxon>Peronosporomycetes</taxon>
        <taxon>Peronosporales</taxon>
        <taxon>Peronosporaceae</taxon>
        <taxon>Peronospora</taxon>
    </lineage>
</organism>
<gene>
    <name evidence="2" type="ORF">PM001_LOCUS11445</name>
</gene>
<dbReference type="EMBL" id="CAKLBY020000097">
    <property type="protein sequence ID" value="CAK7926295.1"/>
    <property type="molecule type" value="Genomic_DNA"/>
</dbReference>
<protein>
    <submittedName>
        <fullName evidence="2">Uncharacterized protein</fullName>
    </submittedName>
</protein>
<name>A0AAV1TYM4_9STRA</name>
<comment type="caution">
    <text evidence="2">The sequence shown here is derived from an EMBL/GenBank/DDBJ whole genome shotgun (WGS) entry which is preliminary data.</text>
</comment>
<evidence type="ECO:0000256" key="1">
    <source>
        <dbReference type="SAM" id="MobiDB-lite"/>
    </source>
</evidence>
<feature type="region of interest" description="Disordered" evidence="1">
    <location>
        <begin position="31"/>
        <end position="65"/>
    </location>
</feature>
<dbReference type="AlphaFoldDB" id="A0AAV1TYM4"/>
<dbReference type="Proteomes" id="UP001162060">
    <property type="component" value="Unassembled WGS sequence"/>
</dbReference>
<sequence>MVLVPGYLEDAGFHRESQDEEEVKVMIEPKTEYPLDDRPPVTQEDKKESKVLPDLDRGPFDLVKF</sequence>
<accession>A0AAV1TYM4</accession>